<reference evidence="1 2" key="1">
    <citation type="submission" date="2016-10" db="EMBL/GenBank/DDBJ databases">
        <authorList>
            <person name="de Groot N.N."/>
        </authorList>
    </citation>
    <scope>NUCLEOTIDE SEQUENCE [LARGE SCALE GENOMIC DNA]</scope>
    <source>
        <strain evidence="2">E92,LMG 26720,CCM 7988</strain>
    </source>
</reference>
<proteinExistence type="predicted"/>
<dbReference type="STRING" id="1079859.SAMN04515674_10276"/>
<dbReference type="OrthoDB" id="8617654at2"/>
<evidence type="ECO:0008006" key="3">
    <source>
        <dbReference type="Google" id="ProtNLM"/>
    </source>
</evidence>
<dbReference type="Proteomes" id="UP000199306">
    <property type="component" value="Unassembled WGS sequence"/>
</dbReference>
<name>A0A1I5NSG7_9BACT</name>
<evidence type="ECO:0000313" key="2">
    <source>
        <dbReference type="Proteomes" id="UP000199306"/>
    </source>
</evidence>
<evidence type="ECO:0000313" key="1">
    <source>
        <dbReference type="EMBL" id="SFP24236.1"/>
    </source>
</evidence>
<dbReference type="AlphaFoldDB" id="A0A1I5NSG7"/>
<protein>
    <recommendedName>
        <fullName evidence="3">ATP F0F1 synthase synthase</fullName>
    </recommendedName>
</protein>
<dbReference type="RefSeq" id="WP_092012271.1">
    <property type="nucleotide sequence ID" value="NZ_FOXH01000002.1"/>
</dbReference>
<keyword evidence="2" id="KW-1185">Reference proteome</keyword>
<organism evidence="1 2">
    <name type="scientific">Pseudarcicella hirudinis</name>
    <dbReference type="NCBI Taxonomy" id="1079859"/>
    <lineage>
        <taxon>Bacteria</taxon>
        <taxon>Pseudomonadati</taxon>
        <taxon>Bacteroidota</taxon>
        <taxon>Cytophagia</taxon>
        <taxon>Cytophagales</taxon>
        <taxon>Flectobacillaceae</taxon>
        <taxon>Pseudarcicella</taxon>
    </lineage>
</organism>
<dbReference type="EMBL" id="FOXH01000002">
    <property type="protein sequence ID" value="SFP24236.1"/>
    <property type="molecule type" value="Genomic_DNA"/>
</dbReference>
<sequence>MNHLLAKTKGRNGDFFKVISNKEIFELPDDLDNPIEYNSNYKLEDDQWFAIEAFSEKEYCIEFLTQRFISTDYNQLPVNDYNKIDFLCAYQTGIYYFQKLSSSQIIRKKYFSFSGAPILIENEPIIVIDNYPDAIYVKADDILYFKRLTSITAIFKGIDELYKEATQEETEAFLENDFIALGNEYSADKVKKANRKRIAMAMETLQKFTPVERSDIFVYIREYCEDLNFDENDETFTISDEEELKKLLYGIEQRYYTTRQGGEKRLANSVTTI</sequence>
<gene>
    <name evidence="1" type="ORF">SAMN04515674_10276</name>
</gene>
<accession>A0A1I5NSG7</accession>